<feature type="domain" description="K Homology" evidence="4">
    <location>
        <begin position="195"/>
        <end position="265"/>
    </location>
</feature>
<keyword evidence="1" id="KW-0677">Repeat</keyword>
<dbReference type="Proteomes" id="UP000288805">
    <property type="component" value="Unassembled WGS sequence"/>
</dbReference>
<comment type="caution">
    <text evidence="5">The sequence shown here is derived from an EMBL/GenBank/DDBJ whole genome shotgun (WGS) entry which is preliminary data.</text>
</comment>
<evidence type="ECO:0000259" key="4">
    <source>
        <dbReference type="SMART" id="SM00322"/>
    </source>
</evidence>
<dbReference type="InterPro" id="IPR004088">
    <property type="entry name" value="KH_dom_type_1"/>
</dbReference>
<dbReference type="EMBL" id="QGNW01000013">
    <property type="protein sequence ID" value="RVX17676.1"/>
    <property type="molecule type" value="Genomic_DNA"/>
</dbReference>
<feature type="region of interest" description="Disordered" evidence="3">
    <location>
        <begin position="287"/>
        <end position="335"/>
    </location>
</feature>
<evidence type="ECO:0000256" key="1">
    <source>
        <dbReference type="ARBA" id="ARBA00022737"/>
    </source>
</evidence>
<dbReference type="GO" id="GO:0003723">
    <property type="term" value="F:RNA binding"/>
    <property type="evidence" value="ECO:0007669"/>
    <property type="project" value="UniProtKB-UniRule"/>
</dbReference>
<dbReference type="PROSITE" id="PS50084">
    <property type="entry name" value="KH_TYPE_1"/>
    <property type="match status" value="2"/>
</dbReference>
<protein>
    <submittedName>
        <fullName evidence="5">RNA-binding KH domain-containing protein PEPPER</fullName>
    </submittedName>
</protein>
<evidence type="ECO:0000313" key="5">
    <source>
        <dbReference type="EMBL" id="RVX17676.1"/>
    </source>
</evidence>
<sequence length="335" mass="36285">MEAVIEVFKRVTGLYPIDGNGMCSKASEVKLSSVTFLVGYSQALSIIGKEGSRVRAIEESSGTTVGILSRGCAGVPFYVSPDERIIKIQGQVLKVMAAMEAVLYHLRLYLVDSSVIPAFSEKCKTGISQADQSLSLHHSTPAHQPGADSMYSLPLLGHEAKVEAKIPSSYSSLYAQEPVLGGLPLRRSDRAAAPAQRTERIKIPFSAAKDIIGIAGETIDHIRRTSGSIITIEEDRSLPDEYILEVRGTTSQLQTAQQLIEELLESHHQPGREGSIYDNMDAGLSSNSQFALPTHPLSPFSPQYRFPSQPSGENGISSAGEHTGSRFWKGDQISE</sequence>
<dbReference type="OrthoDB" id="442947at2759"/>
<dbReference type="Pfam" id="PF00013">
    <property type="entry name" value="KH_1"/>
    <property type="match status" value="2"/>
</dbReference>
<feature type="compositionally biased region" description="Polar residues" evidence="3">
    <location>
        <begin position="306"/>
        <end position="317"/>
    </location>
</feature>
<proteinExistence type="predicted"/>
<accession>A0A438K8Z7</accession>
<dbReference type="InterPro" id="IPR036612">
    <property type="entry name" value="KH_dom_type_1_sf"/>
</dbReference>
<evidence type="ECO:0000256" key="3">
    <source>
        <dbReference type="SAM" id="MobiDB-lite"/>
    </source>
</evidence>
<dbReference type="SMART" id="SM00322">
    <property type="entry name" value="KH"/>
    <property type="match status" value="2"/>
</dbReference>
<name>A0A438K8Z7_VITVI</name>
<evidence type="ECO:0000313" key="6">
    <source>
        <dbReference type="Proteomes" id="UP000288805"/>
    </source>
</evidence>
<dbReference type="SUPFAM" id="SSF54791">
    <property type="entry name" value="Eukaryotic type KH-domain (KH-domain type I)"/>
    <property type="match status" value="2"/>
</dbReference>
<gene>
    <name evidence="5" type="primary">PEP_1</name>
    <name evidence="5" type="ORF">CK203_003743</name>
</gene>
<organism evidence="5 6">
    <name type="scientific">Vitis vinifera</name>
    <name type="common">Grape</name>
    <dbReference type="NCBI Taxonomy" id="29760"/>
    <lineage>
        <taxon>Eukaryota</taxon>
        <taxon>Viridiplantae</taxon>
        <taxon>Streptophyta</taxon>
        <taxon>Embryophyta</taxon>
        <taxon>Tracheophyta</taxon>
        <taxon>Spermatophyta</taxon>
        <taxon>Magnoliopsida</taxon>
        <taxon>eudicotyledons</taxon>
        <taxon>Gunneridae</taxon>
        <taxon>Pentapetalae</taxon>
        <taxon>rosids</taxon>
        <taxon>Vitales</taxon>
        <taxon>Vitaceae</taxon>
        <taxon>Viteae</taxon>
        <taxon>Vitis</taxon>
    </lineage>
</organism>
<dbReference type="InterPro" id="IPR004087">
    <property type="entry name" value="KH_dom"/>
</dbReference>
<dbReference type="AlphaFoldDB" id="A0A438K8Z7"/>
<evidence type="ECO:0000256" key="2">
    <source>
        <dbReference type="PROSITE-ProRule" id="PRU00117"/>
    </source>
</evidence>
<reference evidence="5 6" key="1">
    <citation type="journal article" date="2018" name="PLoS Genet.">
        <title>Population sequencing reveals clonal diversity and ancestral inbreeding in the grapevine cultivar Chardonnay.</title>
        <authorList>
            <person name="Roach M.J."/>
            <person name="Johnson D.L."/>
            <person name="Bohlmann J."/>
            <person name="van Vuuren H.J."/>
            <person name="Jones S.J."/>
            <person name="Pretorius I.S."/>
            <person name="Schmidt S.A."/>
            <person name="Borneman A.R."/>
        </authorList>
    </citation>
    <scope>NUCLEOTIDE SEQUENCE [LARGE SCALE GENOMIC DNA]</scope>
    <source>
        <strain evidence="6">cv. Chardonnay</strain>
        <tissue evidence="5">Leaf</tissue>
    </source>
</reference>
<dbReference type="PANTHER" id="PTHR10288">
    <property type="entry name" value="KH DOMAIN CONTAINING RNA BINDING PROTEIN"/>
    <property type="match status" value="1"/>
</dbReference>
<keyword evidence="2" id="KW-0694">RNA-binding</keyword>
<feature type="domain" description="K Homology" evidence="4">
    <location>
        <begin position="30"/>
        <end position="107"/>
    </location>
</feature>
<dbReference type="Gene3D" id="3.30.1370.10">
    <property type="entry name" value="K Homology domain, type 1"/>
    <property type="match status" value="2"/>
</dbReference>